<dbReference type="HAMAP" id="MF_01376">
    <property type="entry name" value="PhnW_aminotrans_5"/>
    <property type="match status" value="1"/>
</dbReference>
<dbReference type="InterPro" id="IPR000192">
    <property type="entry name" value="Aminotrans_V_dom"/>
</dbReference>
<name>A0A9X2L2J5_9BACT</name>
<dbReference type="NCBIfam" id="TIGR03301">
    <property type="entry name" value="PhnW-AepZ"/>
    <property type="match status" value="1"/>
</dbReference>
<dbReference type="GO" id="GO:0019700">
    <property type="term" value="P:organic phosphonate catabolic process"/>
    <property type="evidence" value="ECO:0007669"/>
    <property type="project" value="InterPro"/>
</dbReference>
<feature type="domain" description="Aminotransferase class V" evidence="10">
    <location>
        <begin position="26"/>
        <end position="325"/>
    </location>
</feature>
<evidence type="ECO:0000313" key="12">
    <source>
        <dbReference type="Proteomes" id="UP001139125"/>
    </source>
</evidence>
<comment type="catalytic activity">
    <reaction evidence="7">
        <text>(2-aminoethyl)phosphonate + pyruvate = phosphonoacetaldehyde + L-alanine</text>
        <dbReference type="Rhea" id="RHEA:17021"/>
        <dbReference type="ChEBI" id="CHEBI:15361"/>
        <dbReference type="ChEBI" id="CHEBI:57418"/>
        <dbReference type="ChEBI" id="CHEBI:57972"/>
        <dbReference type="ChEBI" id="CHEBI:58383"/>
        <dbReference type="EC" id="2.6.1.37"/>
    </reaction>
</comment>
<keyword evidence="4 9" id="KW-0663">Pyridoxal phosphate</keyword>
<dbReference type="EMBL" id="JANDBC010000001">
    <property type="protein sequence ID" value="MCP9291158.1"/>
    <property type="molecule type" value="Genomic_DNA"/>
</dbReference>
<reference evidence="11" key="1">
    <citation type="submission" date="2022-06" db="EMBL/GenBank/DDBJ databases">
        <title>Gracilimonas sp. CAU 1638 isolated from sea sediment.</title>
        <authorList>
            <person name="Kim W."/>
        </authorList>
    </citation>
    <scope>NUCLEOTIDE SEQUENCE</scope>
    <source>
        <strain evidence="11">CAU 1638</strain>
    </source>
</reference>
<keyword evidence="3 11" id="KW-0808">Transferase</keyword>
<dbReference type="Proteomes" id="UP001139125">
    <property type="component" value="Unassembled WGS sequence"/>
</dbReference>
<dbReference type="PIRSF" id="PIRSF000524">
    <property type="entry name" value="SPT"/>
    <property type="match status" value="1"/>
</dbReference>
<protein>
    <recommendedName>
        <fullName evidence="6">2-aminoethylphosphonate--pyruvate transaminase</fullName>
        <ecNumber evidence="6">2.6.1.37</ecNumber>
    </recommendedName>
</protein>
<keyword evidence="5" id="KW-0670">Pyruvate</keyword>
<sequence>MQDLERKILLNPGPGTTSQNTKEALVVNDICPREGEFGAIMNEIVDGLLAIGNGQDDYEACLFAASGTGAVEAILTSALDASKKVLIVTNGAYGIRMRQICESYQLPHETIHEFGDYPDVKAIRQRLQEGDFTHLAVIHHETSTGMMNPLEEFCELCDELDITLIVDAMSSYGAYPMDLKKLNIDYLAASSNKCIHGVAGLSFVIFNKEQIQSLKKSSGSFYFDLYKQWKYLKESNQLRFTPPVQVCYAFKQAIEETLKETTEKRWERYQRNWQILYDGLKELGFEFYLPDEQQSKILIAVKRTGILPKGFDHFHDALYERNITVYPGVIPETDTFRMAVIGDLFEEDLKYVIAEIRSYLKK</sequence>
<organism evidence="11 12">
    <name type="scientific">Gracilimonas sediminicola</name>
    <dbReference type="NCBI Taxonomy" id="2952158"/>
    <lineage>
        <taxon>Bacteria</taxon>
        <taxon>Pseudomonadati</taxon>
        <taxon>Balneolota</taxon>
        <taxon>Balneolia</taxon>
        <taxon>Balneolales</taxon>
        <taxon>Balneolaceae</taxon>
        <taxon>Gracilimonas</taxon>
    </lineage>
</organism>
<dbReference type="SUPFAM" id="SSF53383">
    <property type="entry name" value="PLP-dependent transferases"/>
    <property type="match status" value="1"/>
</dbReference>
<dbReference type="InterPro" id="IPR015424">
    <property type="entry name" value="PyrdxlP-dep_Trfase"/>
</dbReference>
<dbReference type="GO" id="GO:0047304">
    <property type="term" value="F:2-aminoethylphosphonate-pyruvate transaminase activity"/>
    <property type="evidence" value="ECO:0007669"/>
    <property type="project" value="UniProtKB-EC"/>
</dbReference>
<dbReference type="Pfam" id="PF00266">
    <property type="entry name" value="Aminotran_5"/>
    <property type="match status" value="1"/>
</dbReference>
<keyword evidence="12" id="KW-1185">Reference proteome</keyword>
<dbReference type="PANTHER" id="PTHR42778">
    <property type="entry name" value="2-AMINOETHYLPHOSPHONATE--PYRUVATE TRANSAMINASE"/>
    <property type="match status" value="1"/>
</dbReference>
<proteinExistence type="inferred from homology"/>
<evidence type="ECO:0000256" key="1">
    <source>
        <dbReference type="ARBA" id="ARBA00001933"/>
    </source>
</evidence>
<evidence type="ECO:0000256" key="9">
    <source>
        <dbReference type="PIRSR" id="PIRSR000524-50"/>
    </source>
</evidence>
<evidence type="ECO:0000256" key="2">
    <source>
        <dbReference type="ARBA" id="ARBA00022576"/>
    </source>
</evidence>
<dbReference type="InterPro" id="IPR015421">
    <property type="entry name" value="PyrdxlP-dep_Trfase_major"/>
</dbReference>
<gene>
    <name evidence="11" type="ORF">NM125_06145</name>
</gene>
<dbReference type="AlphaFoldDB" id="A0A9X2L2J5"/>
<keyword evidence="2 11" id="KW-0032">Aminotransferase</keyword>
<dbReference type="RefSeq" id="WP_255133849.1">
    <property type="nucleotide sequence ID" value="NZ_JANDBC010000001.1"/>
</dbReference>
<evidence type="ECO:0000313" key="11">
    <source>
        <dbReference type="EMBL" id="MCP9291158.1"/>
    </source>
</evidence>
<evidence type="ECO:0000256" key="7">
    <source>
        <dbReference type="ARBA" id="ARBA00049460"/>
    </source>
</evidence>
<comment type="cofactor">
    <cofactor evidence="1 9">
        <name>pyridoxal 5'-phosphate</name>
        <dbReference type="ChEBI" id="CHEBI:597326"/>
    </cofactor>
</comment>
<dbReference type="Gene3D" id="3.90.1150.10">
    <property type="entry name" value="Aspartate Aminotransferase, domain 1"/>
    <property type="match status" value="1"/>
</dbReference>
<evidence type="ECO:0000256" key="4">
    <source>
        <dbReference type="ARBA" id="ARBA00022898"/>
    </source>
</evidence>
<evidence type="ECO:0000259" key="10">
    <source>
        <dbReference type="Pfam" id="PF00266"/>
    </source>
</evidence>
<comment type="caution">
    <text evidence="11">The sequence shown here is derived from an EMBL/GenBank/DDBJ whole genome shotgun (WGS) entry which is preliminary data.</text>
</comment>
<feature type="binding site" evidence="8">
    <location>
        <position position="337"/>
    </location>
    <ligand>
        <name>substrate</name>
    </ligand>
</feature>
<evidence type="ECO:0000256" key="6">
    <source>
        <dbReference type="ARBA" id="ARBA00044521"/>
    </source>
</evidence>
<evidence type="ECO:0000256" key="8">
    <source>
        <dbReference type="PIRSR" id="PIRSR000524-1"/>
    </source>
</evidence>
<dbReference type="InterPro" id="IPR015422">
    <property type="entry name" value="PyrdxlP-dep_Trfase_small"/>
</dbReference>
<dbReference type="InterPro" id="IPR012703">
    <property type="entry name" value="NH2EtPonate_pyrv_transaminase"/>
</dbReference>
<dbReference type="Gene3D" id="3.40.640.10">
    <property type="entry name" value="Type I PLP-dependent aspartate aminotransferase-like (Major domain)"/>
    <property type="match status" value="1"/>
</dbReference>
<feature type="modified residue" description="N6-(pyridoxal phosphate)lysine" evidence="9">
    <location>
        <position position="193"/>
    </location>
</feature>
<dbReference type="InterPro" id="IPR024169">
    <property type="entry name" value="SP_NH2Trfase/AEP_transaminase"/>
</dbReference>
<evidence type="ECO:0000256" key="5">
    <source>
        <dbReference type="ARBA" id="ARBA00023317"/>
    </source>
</evidence>
<dbReference type="NCBIfam" id="NF010006">
    <property type="entry name" value="PRK13479.1"/>
    <property type="match status" value="1"/>
</dbReference>
<dbReference type="PANTHER" id="PTHR42778:SF1">
    <property type="entry name" value="2-AMINOETHYLPHOSPHONATE--PYRUVATE TRANSAMINASE"/>
    <property type="match status" value="1"/>
</dbReference>
<evidence type="ECO:0000256" key="3">
    <source>
        <dbReference type="ARBA" id="ARBA00022679"/>
    </source>
</evidence>
<dbReference type="EC" id="2.6.1.37" evidence="6"/>
<accession>A0A9X2L2J5</accession>